<feature type="domain" description="ABC-2 type transporter transmembrane" evidence="7">
    <location>
        <begin position="27"/>
        <end position="239"/>
    </location>
</feature>
<dbReference type="PIRSF" id="PIRSF006648">
    <property type="entry name" value="DrrB"/>
    <property type="match status" value="1"/>
</dbReference>
<feature type="transmembrane region" description="Helical" evidence="6">
    <location>
        <begin position="73"/>
        <end position="92"/>
    </location>
</feature>
<evidence type="ECO:0000256" key="2">
    <source>
        <dbReference type="ARBA" id="ARBA00022692"/>
    </source>
</evidence>
<dbReference type="OrthoDB" id="4772026at2"/>
<dbReference type="Proteomes" id="UP000253495">
    <property type="component" value="Unassembled WGS sequence"/>
</dbReference>
<sequence>MSRTATNGSAASGSAVRGTTASSVRAFVAVLGRDVFVTGRELPSFLAQVLVQPVALLFIFGKVLGQLGYTQPGYAQILFPGMIALNAFLVALQNTSFPLVLDFSYSREIEDRLLAPLPISWVAVEKMLFGALRGLVAALLMFPIGLVMLGEIHWNLSGLPFAALCMVLGSLAGGTVGLTVGAAVPPRRINIMFAVILAPLIFTGASQFPWAQLDGLRWFQILCAFNPLTYVSEGMRGALLPWVPHMAPWVCVLALIGACGLFGALGIRFFLRRALD</sequence>
<proteinExistence type="predicted"/>
<evidence type="ECO:0000313" key="8">
    <source>
        <dbReference type="EMBL" id="RCW38528.1"/>
    </source>
</evidence>
<dbReference type="GO" id="GO:0046677">
    <property type="term" value="P:response to antibiotic"/>
    <property type="evidence" value="ECO:0007669"/>
    <property type="project" value="UniProtKB-KW"/>
</dbReference>
<comment type="subcellular location">
    <subcellularLocation>
        <location evidence="1">Membrane</location>
        <topology evidence="1">Multi-pass membrane protein</topology>
    </subcellularLocation>
</comment>
<dbReference type="GO" id="GO:0043190">
    <property type="term" value="C:ATP-binding cassette (ABC) transporter complex"/>
    <property type="evidence" value="ECO:0007669"/>
    <property type="project" value="InterPro"/>
</dbReference>
<dbReference type="EMBL" id="QPJC01000021">
    <property type="protein sequence ID" value="RCW38528.1"/>
    <property type="molecule type" value="Genomic_DNA"/>
</dbReference>
<dbReference type="InterPro" id="IPR013525">
    <property type="entry name" value="ABC2_TM"/>
</dbReference>
<dbReference type="Pfam" id="PF01061">
    <property type="entry name" value="ABC2_membrane"/>
    <property type="match status" value="1"/>
</dbReference>
<gene>
    <name evidence="8" type="ORF">DFQ14_12130</name>
</gene>
<evidence type="ECO:0000256" key="5">
    <source>
        <dbReference type="ARBA" id="ARBA00023251"/>
    </source>
</evidence>
<organism evidence="8 9">
    <name type="scientific">Halopolyspora algeriensis</name>
    <dbReference type="NCBI Taxonomy" id="1500506"/>
    <lineage>
        <taxon>Bacteria</taxon>
        <taxon>Bacillati</taxon>
        <taxon>Actinomycetota</taxon>
        <taxon>Actinomycetes</taxon>
        <taxon>Actinomycetes incertae sedis</taxon>
        <taxon>Halopolyspora</taxon>
    </lineage>
</organism>
<feature type="transmembrane region" description="Helical" evidence="6">
    <location>
        <begin position="246"/>
        <end position="271"/>
    </location>
</feature>
<accession>A0A368VBL5</accession>
<evidence type="ECO:0000256" key="4">
    <source>
        <dbReference type="ARBA" id="ARBA00023136"/>
    </source>
</evidence>
<reference evidence="8 9" key="1">
    <citation type="submission" date="2018-07" db="EMBL/GenBank/DDBJ databases">
        <title>Genomic Encyclopedia of Type Strains, Phase III (KMG-III): the genomes of soil and plant-associated and newly described type strains.</title>
        <authorList>
            <person name="Whitman W."/>
        </authorList>
    </citation>
    <scope>NUCLEOTIDE SEQUENCE [LARGE SCALE GENOMIC DNA]</scope>
    <source>
        <strain evidence="8 9">CECT 8575</strain>
    </source>
</reference>
<dbReference type="PANTHER" id="PTHR43332">
    <property type="entry name" value="INNER MEMBRANE TRANSPORT PERMEASE YADH-RELATED"/>
    <property type="match status" value="1"/>
</dbReference>
<evidence type="ECO:0000259" key="7">
    <source>
        <dbReference type="Pfam" id="PF01061"/>
    </source>
</evidence>
<dbReference type="AlphaFoldDB" id="A0A368VBL5"/>
<keyword evidence="3 6" id="KW-1133">Transmembrane helix</keyword>
<protein>
    <submittedName>
        <fullName evidence="8">ABC-2 type transport system permease protein</fullName>
    </submittedName>
</protein>
<dbReference type="InterPro" id="IPR052522">
    <property type="entry name" value="ABC-2_transport_permease"/>
</dbReference>
<evidence type="ECO:0000313" key="9">
    <source>
        <dbReference type="Proteomes" id="UP000253495"/>
    </source>
</evidence>
<feature type="transmembrane region" description="Helical" evidence="6">
    <location>
        <begin position="191"/>
        <end position="210"/>
    </location>
</feature>
<evidence type="ECO:0000256" key="3">
    <source>
        <dbReference type="ARBA" id="ARBA00022989"/>
    </source>
</evidence>
<feature type="transmembrane region" description="Helical" evidence="6">
    <location>
        <begin position="127"/>
        <end position="149"/>
    </location>
</feature>
<dbReference type="InterPro" id="IPR000412">
    <property type="entry name" value="ABC_2_transport"/>
</dbReference>
<feature type="transmembrane region" description="Helical" evidence="6">
    <location>
        <begin position="42"/>
        <end position="61"/>
    </location>
</feature>
<keyword evidence="9" id="KW-1185">Reference proteome</keyword>
<name>A0A368VBL5_9ACTN</name>
<dbReference type="RefSeq" id="WP_114455028.1">
    <property type="nucleotide sequence ID" value="NZ_QPJC01000021.1"/>
</dbReference>
<keyword evidence="5" id="KW-0046">Antibiotic resistance</keyword>
<dbReference type="GO" id="GO:0140359">
    <property type="term" value="F:ABC-type transporter activity"/>
    <property type="evidence" value="ECO:0007669"/>
    <property type="project" value="InterPro"/>
</dbReference>
<comment type="caution">
    <text evidence="8">The sequence shown here is derived from an EMBL/GenBank/DDBJ whole genome shotgun (WGS) entry which is preliminary data.</text>
</comment>
<evidence type="ECO:0000256" key="6">
    <source>
        <dbReference type="SAM" id="Phobius"/>
    </source>
</evidence>
<evidence type="ECO:0000256" key="1">
    <source>
        <dbReference type="ARBA" id="ARBA00004141"/>
    </source>
</evidence>
<keyword evidence="4 6" id="KW-0472">Membrane</keyword>
<feature type="transmembrane region" description="Helical" evidence="6">
    <location>
        <begin position="161"/>
        <end position="184"/>
    </location>
</feature>
<keyword evidence="2 6" id="KW-0812">Transmembrane</keyword>